<evidence type="ECO:0000313" key="2">
    <source>
        <dbReference type="Proteomes" id="UP000714275"/>
    </source>
</evidence>
<evidence type="ECO:0000313" key="1">
    <source>
        <dbReference type="EMBL" id="KAG1776584.1"/>
    </source>
</evidence>
<proteinExistence type="predicted"/>
<protein>
    <submittedName>
        <fullName evidence="1">Uncharacterized protein</fullName>
    </submittedName>
</protein>
<reference evidence="1" key="1">
    <citation type="journal article" date="2020" name="New Phytol.">
        <title>Comparative genomics reveals dynamic genome evolution in host specialist ectomycorrhizal fungi.</title>
        <authorList>
            <person name="Lofgren L.A."/>
            <person name="Nguyen N.H."/>
            <person name="Vilgalys R."/>
            <person name="Ruytinx J."/>
            <person name="Liao H.L."/>
            <person name="Branco S."/>
            <person name="Kuo A."/>
            <person name="LaButti K."/>
            <person name="Lipzen A."/>
            <person name="Andreopoulos W."/>
            <person name="Pangilinan J."/>
            <person name="Riley R."/>
            <person name="Hundley H."/>
            <person name="Na H."/>
            <person name="Barry K."/>
            <person name="Grigoriev I.V."/>
            <person name="Stajich J.E."/>
            <person name="Kennedy P.G."/>
        </authorList>
    </citation>
    <scope>NUCLEOTIDE SEQUENCE</scope>
    <source>
        <strain evidence="1">DOB743</strain>
    </source>
</reference>
<dbReference type="EMBL" id="JABBWD010000025">
    <property type="protein sequence ID" value="KAG1776584.1"/>
    <property type="molecule type" value="Genomic_DNA"/>
</dbReference>
<name>A0A9P6ZTQ1_9AGAM</name>
<comment type="caution">
    <text evidence="1">The sequence shown here is derived from an EMBL/GenBank/DDBJ whole genome shotgun (WGS) entry which is preliminary data.</text>
</comment>
<dbReference type="Proteomes" id="UP000714275">
    <property type="component" value="Unassembled WGS sequence"/>
</dbReference>
<sequence length="149" mass="17181">MLPSCSLRRLSNRHLHLHLHLHLRLLLLHPHRCLSIHLGLRRHPSSNTPLRIARLQSSSRHGIAHRIRIHLVLWHHHWMLLLILPSRPVLHCCKIVLLRHARVLCSLCRLGWERVGSGHGRASGLVLEHGRASGLVLEHRAISSCRMSR</sequence>
<gene>
    <name evidence="1" type="ORF">EV702DRAFT_1107539</name>
</gene>
<dbReference type="AlphaFoldDB" id="A0A9P6ZTQ1"/>
<accession>A0A9P6ZTQ1</accession>
<keyword evidence="2" id="KW-1185">Reference proteome</keyword>
<organism evidence="1 2">
    <name type="scientific">Suillus placidus</name>
    <dbReference type="NCBI Taxonomy" id="48579"/>
    <lineage>
        <taxon>Eukaryota</taxon>
        <taxon>Fungi</taxon>
        <taxon>Dikarya</taxon>
        <taxon>Basidiomycota</taxon>
        <taxon>Agaricomycotina</taxon>
        <taxon>Agaricomycetes</taxon>
        <taxon>Agaricomycetidae</taxon>
        <taxon>Boletales</taxon>
        <taxon>Suillineae</taxon>
        <taxon>Suillaceae</taxon>
        <taxon>Suillus</taxon>
    </lineage>
</organism>